<feature type="chain" id="PRO_5045907030" evidence="1">
    <location>
        <begin position="22"/>
        <end position="426"/>
    </location>
</feature>
<evidence type="ECO:0000256" key="1">
    <source>
        <dbReference type="SAM" id="SignalP"/>
    </source>
</evidence>
<dbReference type="Gene3D" id="3.90.1320.10">
    <property type="entry name" value="Outer-capsid protein sigma 3, large lobe"/>
    <property type="match status" value="1"/>
</dbReference>
<sequence length="426" mass="47876">MGIKLMSILMLQVTLVAISRGVPRNGSSSKQNFGPKFAVKSIQSEDGDVIDCIGIHNQPAFNHPALRNHKIEMRPTYDPIMVTKNEKETWEASDHKGNKDLYITTTAQIWHKSGSCPEGTIPIRRVPRKNKSKVTTVDDHARKKPTISPYQFKDDKSMNLLRANHSLAILHTEGYAYFGAKGDIKVCYPSVELDDEYTTSQVALKSGPYNQYEAIESGWAVSINKQNVNPSVYGDRQTRFFTYWTIDASVETGCFDATCPGFVQISKDVAVGAAIYPISKPNELPYQITIFIFKDPFTGNWWVNYGEKVYIGYWPGELFDRLSFSAETVQWGGEVYSARVGTSPHTATQMGNGQYADRHAGTIRRMRVVQNSQVIKFPDWVNSYTDAIDGNFCQNLSFIMEGLVEVTCALRQTRANSLTGYKNDCF</sequence>
<dbReference type="InterPro" id="IPR025521">
    <property type="entry name" value="Neprosin_propep"/>
</dbReference>
<dbReference type="InterPro" id="IPR004314">
    <property type="entry name" value="Neprosin"/>
</dbReference>
<feature type="signal peptide" evidence="1">
    <location>
        <begin position="1"/>
        <end position="21"/>
    </location>
</feature>
<keyword evidence="1" id="KW-0732">Signal</keyword>
<reference evidence="4" key="1">
    <citation type="submission" date="2025-08" db="UniProtKB">
        <authorList>
            <consortium name="RefSeq"/>
        </authorList>
    </citation>
    <scope>IDENTIFICATION</scope>
    <source>
        <tissue evidence="4">Leaves</tissue>
    </source>
</reference>
<dbReference type="RefSeq" id="XP_071918069.1">
    <property type="nucleotide sequence ID" value="XM_072061968.1"/>
</dbReference>
<organism evidence="3 4">
    <name type="scientific">Coffea arabica</name>
    <name type="common">Arabian coffee</name>
    <dbReference type="NCBI Taxonomy" id="13443"/>
    <lineage>
        <taxon>Eukaryota</taxon>
        <taxon>Viridiplantae</taxon>
        <taxon>Streptophyta</taxon>
        <taxon>Embryophyta</taxon>
        <taxon>Tracheophyta</taxon>
        <taxon>Spermatophyta</taxon>
        <taxon>Magnoliopsida</taxon>
        <taxon>eudicotyledons</taxon>
        <taxon>Gunneridae</taxon>
        <taxon>Pentapetalae</taxon>
        <taxon>asterids</taxon>
        <taxon>lamiids</taxon>
        <taxon>Gentianales</taxon>
        <taxon>Rubiaceae</taxon>
        <taxon>Ixoroideae</taxon>
        <taxon>Gardenieae complex</taxon>
        <taxon>Bertiereae - Coffeeae clade</taxon>
        <taxon>Coffeeae</taxon>
        <taxon>Coffea</taxon>
    </lineage>
</organism>
<dbReference type="PANTHER" id="PTHR31589:SF111">
    <property type="entry name" value="NEPROSIN DOMAIN-CONTAINING PROTEIN"/>
    <property type="match status" value="1"/>
</dbReference>
<dbReference type="Pfam" id="PF14365">
    <property type="entry name" value="Neprosin_AP"/>
    <property type="match status" value="1"/>
</dbReference>
<feature type="domain" description="Neprosin PEP catalytic" evidence="2">
    <location>
        <begin position="159"/>
        <end position="426"/>
    </location>
</feature>
<gene>
    <name evidence="4" type="primary">LOC113704916</name>
</gene>
<dbReference type="PANTHER" id="PTHR31589">
    <property type="entry name" value="PROTEIN, PUTATIVE (DUF239)-RELATED-RELATED"/>
    <property type="match status" value="1"/>
</dbReference>
<evidence type="ECO:0000313" key="4">
    <source>
        <dbReference type="RefSeq" id="XP_071918069.1"/>
    </source>
</evidence>
<protein>
    <submittedName>
        <fullName evidence="4">Protein neprosin-like isoform X1</fullName>
    </submittedName>
</protein>
<dbReference type="GeneID" id="113704916"/>
<dbReference type="PROSITE" id="PS52045">
    <property type="entry name" value="NEPROSIN_PEP_CD"/>
    <property type="match status" value="1"/>
</dbReference>
<name>A0ABM4VEY0_COFAR</name>
<keyword evidence="3" id="KW-1185">Reference proteome</keyword>
<accession>A0ABM4VEY0</accession>
<dbReference type="Pfam" id="PF03080">
    <property type="entry name" value="Neprosin"/>
    <property type="match status" value="1"/>
</dbReference>
<evidence type="ECO:0000313" key="3">
    <source>
        <dbReference type="Proteomes" id="UP001652660"/>
    </source>
</evidence>
<evidence type="ECO:0000259" key="2">
    <source>
        <dbReference type="PROSITE" id="PS52045"/>
    </source>
</evidence>
<proteinExistence type="predicted"/>
<dbReference type="InterPro" id="IPR053168">
    <property type="entry name" value="Glutamic_endopeptidase"/>
</dbReference>
<dbReference type="Proteomes" id="UP001652660">
    <property type="component" value="Chromosome 8e"/>
</dbReference>